<dbReference type="PANTHER" id="PTHR34567">
    <property type="entry name" value="FK506-BINDING-LIKE PROTEIN"/>
    <property type="match status" value="1"/>
</dbReference>
<gene>
    <name evidence="2" type="ORF">RJ641_027152</name>
</gene>
<dbReference type="PANTHER" id="PTHR34567:SF3">
    <property type="entry name" value="FK506-BINDING-LIKE PROTEIN"/>
    <property type="match status" value="1"/>
</dbReference>
<feature type="region of interest" description="Disordered" evidence="1">
    <location>
        <begin position="1"/>
        <end position="22"/>
    </location>
</feature>
<dbReference type="AlphaFoldDB" id="A0AAN8ZQ18"/>
<comment type="caution">
    <text evidence="2">The sequence shown here is derived from an EMBL/GenBank/DDBJ whole genome shotgun (WGS) entry which is preliminary data.</text>
</comment>
<evidence type="ECO:0000313" key="2">
    <source>
        <dbReference type="EMBL" id="KAK6941775.1"/>
    </source>
</evidence>
<dbReference type="EMBL" id="JBAMMX010000004">
    <property type="protein sequence ID" value="KAK6941775.1"/>
    <property type="molecule type" value="Genomic_DNA"/>
</dbReference>
<accession>A0AAN8ZQ18</accession>
<proteinExistence type="predicted"/>
<keyword evidence="3" id="KW-1185">Reference proteome</keyword>
<evidence type="ECO:0000313" key="3">
    <source>
        <dbReference type="Proteomes" id="UP001370490"/>
    </source>
</evidence>
<sequence length="292" mass="34555">MENWRRQKAWENRKPPSGSWQPTVPSWEKKFCFKVGSVPWRKLVETKKIMYLYENVVLWNDSAGEEAFNNAKNRFWADMNGLPCETSLPDPDIYIDEVDWDLEIDPELILDLERAAEVPDETTTDENCILVGNPLVIKCEPPPSGWGDDEEDLKAPNNATSGRTLEVYDWNVDNSKNSWENQCTNEEKVLQENKWDNHWNYSSDWNNWNNDNVNYGNGNLGWSSRDELSRNREDSGYYMSRYKTNRFHDNDHRSNRGWKTEKGGWNRSNLGYERQFLDHRPNPRQWKVMNAY</sequence>
<evidence type="ECO:0000256" key="1">
    <source>
        <dbReference type="SAM" id="MobiDB-lite"/>
    </source>
</evidence>
<protein>
    <submittedName>
        <fullName evidence="2">Uncharacterized protein</fullName>
    </submittedName>
</protein>
<name>A0AAN8ZQ18_9MAGN</name>
<dbReference type="Proteomes" id="UP001370490">
    <property type="component" value="Unassembled WGS sequence"/>
</dbReference>
<reference evidence="2 3" key="1">
    <citation type="submission" date="2023-12" db="EMBL/GenBank/DDBJ databases">
        <title>A high-quality genome assembly for Dillenia turbinata (Dilleniales).</title>
        <authorList>
            <person name="Chanderbali A."/>
        </authorList>
    </citation>
    <scope>NUCLEOTIDE SEQUENCE [LARGE SCALE GENOMIC DNA]</scope>
    <source>
        <strain evidence="2">LSX21</strain>
        <tissue evidence="2">Leaf</tissue>
    </source>
</reference>
<feature type="compositionally biased region" description="Basic and acidic residues" evidence="1">
    <location>
        <begin position="1"/>
        <end position="14"/>
    </location>
</feature>
<organism evidence="2 3">
    <name type="scientific">Dillenia turbinata</name>
    <dbReference type="NCBI Taxonomy" id="194707"/>
    <lineage>
        <taxon>Eukaryota</taxon>
        <taxon>Viridiplantae</taxon>
        <taxon>Streptophyta</taxon>
        <taxon>Embryophyta</taxon>
        <taxon>Tracheophyta</taxon>
        <taxon>Spermatophyta</taxon>
        <taxon>Magnoliopsida</taxon>
        <taxon>eudicotyledons</taxon>
        <taxon>Gunneridae</taxon>
        <taxon>Pentapetalae</taxon>
        <taxon>Dilleniales</taxon>
        <taxon>Dilleniaceae</taxon>
        <taxon>Dillenia</taxon>
    </lineage>
</organism>